<evidence type="ECO:0000313" key="7">
    <source>
        <dbReference type="Proteomes" id="UP001500751"/>
    </source>
</evidence>
<dbReference type="InterPro" id="IPR053153">
    <property type="entry name" value="APC_K+_Transporter"/>
</dbReference>
<proteinExistence type="predicted"/>
<evidence type="ECO:0000256" key="2">
    <source>
        <dbReference type="ARBA" id="ARBA00022692"/>
    </source>
</evidence>
<dbReference type="PANTHER" id="PTHR47704:SF1">
    <property type="entry name" value="POTASSIUM TRANSPORTER KIMA"/>
    <property type="match status" value="1"/>
</dbReference>
<evidence type="ECO:0000256" key="4">
    <source>
        <dbReference type="ARBA" id="ARBA00023136"/>
    </source>
</evidence>
<dbReference type="Proteomes" id="UP001500751">
    <property type="component" value="Unassembled WGS sequence"/>
</dbReference>
<feature type="transmembrane region" description="Helical" evidence="5">
    <location>
        <begin position="366"/>
        <end position="388"/>
    </location>
</feature>
<dbReference type="InterPro" id="IPR012340">
    <property type="entry name" value="NA-bd_OB-fold"/>
</dbReference>
<dbReference type="Gene3D" id="1.20.1740.10">
    <property type="entry name" value="Amino acid/polyamine transporter I"/>
    <property type="match status" value="1"/>
</dbReference>
<dbReference type="Pfam" id="PF13520">
    <property type="entry name" value="AA_permease_2"/>
    <property type="match status" value="1"/>
</dbReference>
<keyword evidence="2 5" id="KW-0812">Transmembrane</keyword>
<feature type="transmembrane region" description="Helical" evidence="5">
    <location>
        <begin position="437"/>
        <end position="455"/>
    </location>
</feature>
<feature type="transmembrane region" description="Helical" evidence="5">
    <location>
        <begin position="175"/>
        <end position="197"/>
    </location>
</feature>
<feature type="transmembrane region" description="Helical" evidence="5">
    <location>
        <begin position="461"/>
        <end position="479"/>
    </location>
</feature>
<dbReference type="EMBL" id="BAAAQN010000008">
    <property type="protein sequence ID" value="GAA2022216.1"/>
    <property type="molecule type" value="Genomic_DNA"/>
</dbReference>
<gene>
    <name evidence="6" type="ORF">GCM10009839_19450</name>
</gene>
<reference evidence="7" key="1">
    <citation type="journal article" date="2019" name="Int. J. Syst. Evol. Microbiol.">
        <title>The Global Catalogue of Microorganisms (GCM) 10K type strain sequencing project: providing services to taxonomists for standard genome sequencing and annotation.</title>
        <authorList>
            <consortium name="The Broad Institute Genomics Platform"/>
            <consortium name="The Broad Institute Genome Sequencing Center for Infectious Disease"/>
            <person name="Wu L."/>
            <person name="Ma J."/>
        </authorList>
    </citation>
    <scope>NUCLEOTIDE SEQUENCE [LARGE SCALE GENOMIC DNA]</scope>
    <source>
        <strain evidence="7">JCM 16014</strain>
    </source>
</reference>
<name>A0ABP5FF88_9ACTN</name>
<evidence type="ECO:0000256" key="1">
    <source>
        <dbReference type="ARBA" id="ARBA00004141"/>
    </source>
</evidence>
<keyword evidence="7" id="KW-1185">Reference proteome</keyword>
<keyword evidence="4 5" id="KW-0472">Membrane</keyword>
<comment type="caution">
    <text evidence="6">The sequence shown here is derived from an EMBL/GenBank/DDBJ whole genome shotgun (WGS) entry which is preliminary data.</text>
</comment>
<sequence length="784" mass="84564">MPSALGIAKRVMVGRPMRSEMLGETLLPKKIALPVFASDALSSVAYATEEILLVLSAGGLALLHFTWWIALAVGLLMLVVVASYRQNVHAYPSGGGDYEVATTNLGPKVGLTVASALMVDYILTVAVSVCSGVANLASAFPALNDHVVLISVAVIAVITLLNLRGVRESGTAFAIPTYCFVVAVGIMIVTGLIRIFFGHGLHAESEHYQIVNTTHYNGVLLIFLLLRAFASGCTALTGVEAISNGVPAFKPPKSKNAATTLALLGGMAVAMFAGVTALALAGHVHAADAANLSGLPAGQAPRTVIAQVSRSVFGGSSPFFYLLQFVTALILVLAANTAFNGFPVLASILAKDGYLPRQLHTRGDRLAFSNGIIMLAGFATLLVVAFHASPTRLIQLYIVGVFVSFVCSQTGMIRHWNRLLKDTADSLQRRRMKRSRVINAVGAGVTAAVLVIVLVTKFAKGAWIVVLAMPLIWLVMRSINRHYAAVARELALMEDETRVSLPANNHAIVLVSKLHLPTLRALGYASATRPTRLEAVTVHLDDAEVKALKAEWERRNIPVPLTVIDSPYREITRPIIEYVKRLRSENPDDVVTVYIPQYVLGHWWEQVLHNQSALRLKSRLLFQRRVVVAAVPYQLQSATARIERAKAQAQASFHGSAMTKPKPPRQRTRLQNLTLENSELEAATLSEAVTPSGATPIADCPDREQVCLAGTLRTVRLRPRAGVPVLEADLWDGTGSVTVSWLGRREIPGIVPGRRIVVRGRVTTTGGKRAVYNPIYELRPSAAD</sequence>
<evidence type="ECO:0000313" key="6">
    <source>
        <dbReference type="EMBL" id="GAA2022216.1"/>
    </source>
</evidence>
<evidence type="ECO:0000256" key="5">
    <source>
        <dbReference type="SAM" id="Phobius"/>
    </source>
</evidence>
<feature type="transmembrane region" description="Helical" evidence="5">
    <location>
        <begin position="260"/>
        <end position="281"/>
    </location>
</feature>
<dbReference type="Gene3D" id="2.40.50.140">
    <property type="entry name" value="Nucleic acid-binding proteins"/>
    <property type="match status" value="1"/>
</dbReference>
<organism evidence="6 7">
    <name type="scientific">Catenulispora yoronensis</name>
    <dbReference type="NCBI Taxonomy" id="450799"/>
    <lineage>
        <taxon>Bacteria</taxon>
        <taxon>Bacillati</taxon>
        <taxon>Actinomycetota</taxon>
        <taxon>Actinomycetes</taxon>
        <taxon>Catenulisporales</taxon>
        <taxon>Catenulisporaceae</taxon>
        <taxon>Catenulispora</taxon>
    </lineage>
</organism>
<feature type="transmembrane region" description="Helical" evidence="5">
    <location>
        <begin position="217"/>
        <end position="239"/>
    </location>
</feature>
<dbReference type="InterPro" id="IPR002293">
    <property type="entry name" value="AA/rel_permease1"/>
</dbReference>
<evidence type="ECO:0000256" key="3">
    <source>
        <dbReference type="ARBA" id="ARBA00022989"/>
    </source>
</evidence>
<feature type="transmembrane region" description="Helical" evidence="5">
    <location>
        <begin position="319"/>
        <end position="345"/>
    </location>
</feature>
<feature type="transmembrane region" description="Helical" evidence="5">
    <location>
        <begin position="57"/>
        <end position="81"/>
    </location>
</feature>
<accession>A0ABP5FF88</accession>
<feature type="transmembrane region" description="Helical" evidence="5">
    <location>
        <begin position="121"/>
        <end position="140"/>
    </location>
</feature>
<keyword evidence="3 5" id="KW-1133">Transmembrane helix</keyword>
<protein>
    <submittedName>
        <fullName evidence="6">APC family permease</fullName>
    </submittedName>
</protein>
<dbReference type="PANTHER" id="PTHR47704">
    <property type="entry name" value="POTASSIUM TRANSPORTER KIMA"/>
    <property type="match status" value="1"/>
</dbReference>
<feature type="transmembrane region" description="Helical" evidence="5">
    <location>
        <begin position="394"/>
        <end position="416"/>
    </location>
</feature>
<dbReference type="CDD" id="cd04488">
    <property type="entry name" value="RecG_wedge_OBF"/>
    <property type="match status" value="1"/>
</dbReference>
<comment type="subcellular location">
    <subcellularLocation>
        <location evidence="1">Membrane</location>
        <topology evidence="1">Multi-pass membrane protein</topology>
    </subcellularLocation>
</comment>
<feature type="transmembrane region" description="Helical" evidence="5">
    <location>
        <begin position="146"/>
        <end position="163"/>
    </location>
</feature>